<accession>A0A6A7BXZ4</accession>
<dbReference type="OrthoDB" id="3937708at2759"/>
<protein>
    <submittedName>
        <fullName evidence="1">Uncharacterized protein</fullName>
    </submittedName>
</protein>
<keyword evidence="2" id="KW-1185">Reference proteome</keyword>
<organism evidence="1 2">
    <name type="scientific">Piedraia hortae CBS 480.64</name>
    <dbReference type="NCBI Taxonomy" id="1314780"/>
    <lineage>
        <taxon>Eukaryota</taxon>
        <taxon>Fungi</taxon>
        <taxon>Dikarya</taxon>
        <taxon>Ascomycota</taxon>
        <taxon>Pezizomycotina</taxon>
        <taxon>Dothideomycetes</taxon>
        <taxon>Dothideomycetidae</taxon>
        <taxon>Capnodiales</taxon>
        <taxon>Piedraiaceae</taxon>
        <taxon>Piedraia</taxon>
    </lineage>
</organism>
<evidence type="ECO:0000313" key="2">
    <source>
        <dbReference type="Proteomes" id="UP000799421"/>
    </source>
</evidence>
<dbReference type="AlphaFoldDB" id="A0A6A7BXZ4"/>
<dbReference type="EMBL" id="MU005985">
    <property type="protein sequence ID" value="KAF2860100.1"/>
    <property type="molecule type" value="Genomic_DNA"/>
</dbReference>
<evidence type="ECO:0000313" key="1">
    <source>
        <dbReference type="EMBL" id="KAF2860100.1"/>
    </source>
</evidence>
<name>A0A6A7BXZ4_9PEZI</name>
<dbReference type="Proteomes" id="UP000799421">
    <property type="component" value="Unassembled WGS sequence"/>
</dbReference>
<gene>
    <name evidence="1" type="ORF">K470DRAFT_217762</name>
</gene>
<proteinExistence type="predicted"/>
<feature type="non-terminal residue" evidence="1">
    <location>
        <position position="136"/>
    </location>
</feature>
<sequence length="136" mass="14612">MALAIASTAAQLPSYCGTCQSFGVDFLDQGSYFQDSTSTNNFTAVQEFRGCDSDVSNNILVLPNGDQLECGDTPISPDDTLQPLSCPITKNQLTSGDYSLLVISNNGQCNPIDYMREFHIDVGTQTTTTVSPTIII</sequence>
<reference evidence="1" key="1">
    <citation type="journal article" date="2020" name="Stud. Mycol.">
        <title>101 Dothideomycetes genomes: a test case for predicting lifestyles and emergence of pathogens.</title>
        <authorList>
            <person name="Haridas S."/>
            <person name="Albert R."/>
            <person name="Binder M."/>
            <person name="Bloem J."/>
            <person name="Labutti K."/>
            <person name="Salamov A."/>
            <person name="Andreopoulos B."/>
            <person name="Baker S."/>
            <person name="Barry K."/>
            <person name="Bills G."/>
            <person name="Bluhm B."/>
            <person name="Cannon C."/>
            <person name="Castanera R."/>
            <person name="Culley D."/>
            <person name="Daum C."/>
            <person name="Ezra D."/>
            <person name="Gonzalez J."/>
            <person name="Henrissat B."/>
            <person name="Kuo A."/>
            <person name="Liang C."/>
            <person name="Lipzen A."/>
            <person name="Lutzoni F."/>
            <person name="Magnuson J."/>
            <person name="Mondo S."/>
            <person name="Nolan M."/>
            <person name="Ohm R."/>
            <person name="Pangilinan J."/>
            <person name="Park H.-J."/>
            <person name="Ramirez L."/>
            <person name="Alfaro M."/>
            <person name="Sun H."/>
            <person name="Tritt A."/>
            <person name="Yoshinaga Y."/>
            <person name="Zwiers L.-H."/>
            <person name="Turgeon B."/>
            <person name="Goodwin S."/>
            <person name="Spatafora J."/>
            <person name="Crous P."/>
            <person name="Grigoriev I."/>
        </authorList>
    </citation>
    <scope>NUCLEOTIDE SEQUENCE</scope>
    <source>
        <strain evidence="1">CBS 480.64</strain>
    </source>
</reference>